<reference evidence="1" key="1">
    <citation type="submission" date="2018-06" db="EMBL/GenBank/DDBJ databases">
        <authorList>
            <person name="Zhirakovskaya E."/>
        </authorList>
    </citation>
    <scope>NUCLEOTIDE SEQUENCE</scope>
</reference>
<accession>A0A3B0SVD7</accession>
<dbReference type="AlphaFoldDB" id="A0A3B0SVD7"/>
<evidence type="ECO:0000313" key="1">
    <source>
        <dbReference type="EMBL" id="VAW09885.1"/>
    </source>
</evidence>
<name>A0A3B0SVD7_9ZZZZ</name>
<protein>
    <submittedName>
        <fullName evidence="1">Uncharacterized protein</fullName>
    </submittedName>
</protein>
<proteinExistence type="predicted"/>
<gene>
    <name evidence="1" type="ORF">MNBD_BACTEROID03-74</name>
</gene>
<dbReference type="EMBL" id="UOEL01000004">
    <property type="protein sequence ID" value="VAW09885.1"/>
    <property type="molecule type" value="Genomic_DNA"/>
</dbReference>
<dbReference type="SUPFAM" id="SSF51735">
    <property type="entry name" value="NAD(P)-binding Rossmann-fold domains"/>
    <property type="match status" value="1"/>
</dbReference>
<dbReference type="Gene3D" id="3.40.50.720">
    <property type="entry name" value="NAD(P)-binding Rossmann-like Domain"/>
    <property type="match status" value="1"/>
</dbReference>
<organism evidence="1">
    <name type="scientific">hydrothermal vent metagenome</name>
    <dbReference type="NCBI Taxonomy" id="652676"/>
    <lineage>
        <taxon>unclassified sequences</taxon>
        <taxon>metagenomes</taxon>
        <taxon>ecological metagenomes</taxon>
    </lineage>
</organism>
<sequence>MNTVLITRASGGIGLEFALIFAKKGFGLVLPVRSENKLARLQPALKKRQM</sequence>
<dbReference type="InterPro" id="IPR036291">
    <property type="entry name" value="NAD(P)-bd_dom_sf"/>
</dbReference>